<dbReference type="Proteomes" id="UP000198211">
    <property type="component" value="Unassembled WGS sequence"/>
</dbReference>
<feature type="compositionally biased region" description="Gly residues" evidence="1">
    <location>
        <begin position="633"/>
        <end position="644"/>
    </location>
</feature>
<reference evidence="3" key="1">
    <citation type="submission" date="2017-03" db="EMBL/GenBank/DDBJ databases">
        <title>Phytopthora megakarya and P. palmivora, two closely related causual agents of cacao black pod achieved similar genome size and gene model numbers by different mechanisms.</title>
        <authorList>
            <person name="Ali S."/>
            <person name="Shao J."/>
            <person name="Larry D.J."/>
            <person name="Kronmiller B."/>
            <person name="Shen D."/>
            <person name="Strem M.D."/>
            <person name="Melnick R.L."/>
            <person name="Guiltinan M.J."/>
            <person name="Tyler B.M."/>
            <person name="Meinhardt L.W."/>
            <person name="Bailey B.A."/>
        </authorList>
    </citation>
    <scope>NUCLEOTIDE SEQUENCE [LARGE SCALE GENOMIC DNA]</scope>
    <source>
        <strain evidence="3">zdho120</strain>
    </source>
</reference>
<comment type="caution">
    <text evidence="2">The sequence shown here is derived from an EMBL/GenBank/DDBJ whole genome shotgun (WGS) entry which is preliminary data.</text>
</comment>
<keyword evidence="3" id="KW-1185">Reference proteome</keyword>
<accession>A0A225WPJ7</accession>
<dbReference type="Gene3D" id="3.40.50.300">
    <property type="entry name" value="P-loop containing nucleotide triphosphate hydrolases"/>
    <property type="match status" value="1"/>
</dbReference>
<dbReference type="SUPFAM" id="SSF52540">
    <property type="entry name" value="P-loop containing nucleoside triphosphate hydrolases"/>
    <property type="match status" value="1"/>
</dbReference>
<feature type="region of interest" description="Disordered" evidence="1">
    <location>
        <begin position="662"/>
        <end position="684"/>
    </location>
</feature>
<protein>
    <recommendedName>
        <fullName evidence="4">G domain-containing protein</fullName>
    </recommendedName>
</protein>
<dbReference type="OrthoDB" id="125138at2759"/>
<dbReference type="AlphaFoldDB" id="A0A225WPJ7"/>
<gene>
    <name evidence="2" type="ORF">PHMEG_0006533</name>
</gene>
<evidence type="ECO:0000313" key="2">
    <source>
        <dbReference type="EMBL" id="OWZ19248.1"/>
    </source>
</evidence>
<dbReference type="InterPro" id="IPR027417">
    <property type="entry name" value="P-loop_NTPase"/>
</dbReference>
<sequence length="773" mass="85086">MDRVDLEKKIINVAGKLESCPSGEDLDLGLDLIDKVSSYMEKSCSTGSNDLPKRNIAVLGTTGAGKSTVVSFLFGKGRMLVHHESRFSRVLIAMKGVSIQSGSISSTLLPVCNCITLGEDIVAVWDMPGNRDTRGPFVELIIHLIYHWMRKASLSFVLVSPPLLERPQIAALENIIRSPLISQENAVVIYTKCSEEFDPQSTEDLNIIQSKRAIRPFALREPKRVDPEGHDYSAQYAYQKAEILCALVTLDTSEASFNDSFPDSALLLLNKFREHSIVSAREVLSICFREVFTHNFHGTLSELHDLLHTLNGTEKWSIENVLDILASFDLRDGDCVRSNPSLIRACRRLACVEKLFPHRTHRHLSEWLETDCMSTLENAKIGLAVLITRVKSYRYHGKLSLTSASEGRGKVLVIGAFHLSFSKEKETITKFVKKYGQCVKSQKDIPMVILVGFESLTLDDSITSWSNIALVSPLVTVTSIPRLDLSAIGQAPSVYSENLAKGENGANGIPGLPGGNLIVVCNKLIDDRNELQTTRSRGQQGGNAQNGGDGVRGIDAKYSRVDFKKDVKSAISIGALLTREKLLSQDLPGGIQAMSDTYKDDTSPSRSFFWGATGKRECTLVRVPKDGKPGIRPGTGGQGGAGGQGGQIHILQSSSTWDHECCSGIAGDDGNPGEPIQSSRKSPRFTAQVQQWYYTGGLFRGSDEKPKIEIEETLPPDCMVLKADPIIGCIPDAVPNTMFDVTFVKAQYEFLRTQLEKEFPECDFKDLDIERLQ</sequence>
<evidence type="ECO:0000313" key="3">
    <source>
        <dbReference type="Proteomes" id="UP000198211"/>
    </source>
</evidence>
<organism evidence="2 3">
    <name type="scientific">Phytophthora megakarya</name>
    <dbReference type="NCBI Taxonomy" id="4795"/>
    <lineage>
        <taxon>Eukaryota</taxon>
        <taxon>Sar</taxon>
        <taxon>Stramenopiles</taxon>
        <taxon>Oomycota</taxon>
        <taxon>Peronosporomycetes</taxon>
        <taxon>Peronosporales</taxon>
        <taxon>Peronosporaceae</taxon>
        <taxon>Phytophthora</taxon>
    </lineage>
</organism>
<evidence type="ECO:0000256" key="1">
    <source>
        <dbReference type="SAM" id="MobiDB-lite"/>
    </source>
</evidence>
<name>A0A225WPJ7_9STRA</name>
<evidence type="ECO:0008006" key="4">
    <source>
        <dbReference type="Google" id="ProtNLM"/>
    </source>
</evidence>
<proteinExistence type="predicted"/>
<dbReference type="EMBL" id="NBNE01000466">
    <property type="protein sequence ID" value="OWZ19248.1"/>
    <property type="molecule type" value="Genomic_DNA"/>
</dbReference>
<feature type="region of interest" description="Disordered" evidence="1">
    <location>
        <begin position="623"/>
        <end position="644"/>
    </location>
</feature>